<evidence type="ECO:0000313" key="2">
    <source>
        <dbReference type="EMBL" id="RDJ00320.1"/>
    </source>
</evidence>
<dbReference type="EMBL" id="QQSY01000001">
    <property type="protein sequence ID" value="RDJ00320.1"/>
    <property type="molecule type" value="Genomic_DNA"/>
</dbReference>
<keyword evidence="3" id="KW-1185">Reference proteome</keyword>
<evidence type="ECO:0000313" key="3">
    <source>
        <dbReference type="Proteomes" id="UP000254711"/>
    </source>
</evidence>
<name>A0A370KCI9_9GAMM</name>
<feature type="region of interest" description="Disordered" evidence="1">
    <location>
        <begin position="35"/>
        <end position="59"/>
    </location>
</feature>
<proteinExistence type="predicted"/>
<dbReference type="AlphaFoldDB" id="A0A370KCI9"/>
<comment type="caution">
    <text evidence="2">The sequence shown here is derived from an EMBL/GenBank/DDBJ whole genome shotgun (WGS) entry which is preliminary data.</text>
</comment>
<gene>
    <name evidence="2" type="ORF">DVT68_05820</name>
</gene>
<accession>A0A370KCI9</accession>
<feature type="compositionally biased region" description="Basic and acidic residues" evidence="1">
    <location>
        <begin position="35"/>
        <end position="49"/>
    </location>
</feature>
<reference evidence="2 3" key="1">
    <citation type="submission" date="2018-07" db="EMBL/GenBank/DDBJ databases">
        <title>Dyella solisilvae sp. nov., isolated from the pine and broad-leaved mixed forest soil.</title>
        <authorList>
            <person name="Gao Z."/>
            <person name="Qiu L."/>
        </authorList>
    </citation>
    <scope>NUCLEOTIDE SEQUENCE [LARGE SCALE GENOMIC DNA]</scope>
    <source>
        <strain evidence="2 3">DHG54</strain>
    </source>
</reference>
<protein>
    <submittedName>
        <fullName evidence="2">Uncharacterized protein</fullName>
    </submittedName>
</protein>
<organism evidence="2 3">
    <name type="scientific">Dyella solisilvae</name>
    <dbReference type="NCBI Taxonomy" id="1920168"/>
    <lineage>
        <taxon>Bacteria</taxon>
        <taxon>Pseudomonadati</taxon>
        <taxon>Pseudomonadota</taxon>
        <taxon>Gammaproteobacteria</taxon>
        <taxon>Lysobacterales</taxon>
        <taxon>Rhodanobacteraceae</taxon>
        <taxon>Dyella</taxon>
    </lineage>
</organism>
<sequence length="59" mass="6219">MLFHLLANGAAVAAVLGLANLTTIDCSLLRLPRRRERDATPDAGAHREPAPGVLKSTPC</sequence>
<dbReference type="RefSeq" id="WP_114824045.1">
    <property type="nucleotide sequence ID" value="NZ_QQSY01000001.1"/>
</dbReference>
<dbReference type="Proteomes" id="UP000254711">
    <property type="component" value="Unassembled WGS sequence"/>
</dbReference>
<evidence type="ECO:0000256" key="1">
    <source>
        <dbReference type="SAM" id="MobiDB-lite"/>
    </source>
</evidence>